<keyword evidence="4" id="KW-0233">DNA recombination</keyword>
<dbReference type="InterPro" id="IPR004107">
    <property type="entry name" value="Integrase_SAM-like_N"/>
</dbReference>
<evidence type="ECO:0000256" key="3">
    <source>
        <dbReference type="ARBA" id="ARBA00023125"/>
    </source>
</evidence>
<evidence type="ECO:0000256" key="2">
    <source>
        <dbReference type="ARBA" id="ARBA00022908"/>
    </source>
</evidence>
<evidence type="ECO:0000256" key="1">
    <source>
        <dbReference type="ARBA" id="ARBA00008857"/>
    </source>
</evidence>
<evidence type="ECO:0000256" key="4">
    <source>
        <dbReference type="ARBA" id="ARBA00023172"/>
    </source>
</evidence>
<evidence type="ECO:0000313" key="8">
    <source>
        <dbReference type="EMBL" id="OEF97553.1"/>
    </source>
</evidence>
<feature type="domain" description="Core-binding (CB)" evidence="7">
    <location>
        <begin position="75"/>
        <end position="164"/>
    </location>
</feature>
<accession>A0A1E5G3B8</accession>
<reference evidence="8 9" key="1">
    <citation type="submission" date="2016-09" db="EMBL/GenBank/DDBJ databases">
        <title>Draft genome sequence for the type strain of Desulfuribacillus alkaliarsenatis AHT28, an obligately anaerobic, sulfidogenic bacterium isolated from Russian soda lake sediments.</title>
        <authorList>
            <person name="Abin C.A."/>
            <person name="Hollibaugh J.T."/>
        </authorList>
    </citation>
    <scope>NUCLEOTIDE SEQUENCE [LARGE SCALE GENOMIC DNA]</scope>
    <source>
        <strain evidence="8 9">AHT28</strain>
    </source>
</reference>
<evidence type="ECO:0000313" key="9">
    <source>
        <dbReference type="Proteomes" id="UP000094296"/>
    </source>
</evidence>
<evidence type="ECO:0000259" key="6">
    <source>
        <dbReference type="PROSITE" id="PS51898"/>
    </source>
</evidence>
<evidence type="ECO:0000256" key="5">
    <source>
        <dbReference type="PROSITE-ProRule" id="PRU01248"/>
    </source>
</evidence>
<dbReference type="AlphaFoldDB" id="A0A1E5G3B8"/>
<dbReference type="PROSITE" id="PS51898">
    <property type="entry name" value="TYR_RECOMBINASE"/>
    <property type="match status" value="1"/>
</dbReference>
<dbReference type="InterPro" id="IPR050090">
    <property type="entry name" value="Tyrosine_recombinase_XerCD"/>
</dbReference>
<name>A0A1E5G3B8_9FIRM</name>
<dbReference type="RefSeq" id="WP_069642951.1">
    <property type="nucleotide sequence ID" value="NZ_MIJE01000011.1"/>
</dbReference>
<keyword evidence="2" id="KW-0229">DNA integration</keyword>
<evidence type="ECO:0008006" key="10">
    <source>
        <dbReference type="Google" id="ProtNLM"/>
    </source>
</evidence>
<sequence>MIKVTQKGQRLYVQFEYKQEFVEKMRTIPGRCWEQKLKMWSIPNDHKTREILKEAFIGEVLTIETEKESTQDNSTILEEMMDKVETQLSLRGYSFKTKKAYKGQIRRFIEYLNGIQSDKRGLILSFDKEEIEGYLIHLMKRKEVSHTYVSQVISAIKFLSKEVLQQKELSINIPRPKKEKKLPVILSEDEVIAIFKATKNLKHKTMLVLTYSSGLRIGEVVSLKVVDIDPKRLLIHVKQAKGKKDRYTLLSSTAMKILEKYIDEVRPKDWLFPGGEEGKHLTTRSLQKIFSKALEGAGIRKKATVHSLRHSFATHLLESGTDLRYIQELLGHSSSKTTEIYTHVTKTSISKIKSPLDRMGF</sequence>
<dbReference type="EMBL" id="MIJE01000011">
    <property type="protein sequence ID" value="OEF97553.1"/>
    <property type="molecule type" value="Genomic_DNA"/>
</dbReference>
<dbReference type="InterPro" id="IPR011010">
    <property type="entry name" value="DNA_brk_join_enz"/>
</dbReference>
<dbReference type="PROSITE" id="PS51900">
    <property type="entry name" value="CB"/>
    <property type="match status" value="1"/>
</dbReference>
<gene>
    <name evidence="8" type="ORF">BHF68_04930</name>
</gene>
<proteinExistence type="inferred from homology"/>
<dbReference type="STRING" id="766136.BHF68_04930"/>
<comment type="similarity">
    <text evidence="1">Belongs to the 'phage' integrase family.</text>
</comment>
<dbReference type="GO" id="GO:0015074">
    <property type="term" value="P:DNA integration"/>
    <property type="evidence" value="ECO:0007669"/>
    <property type="project" value="UniProtKB-KW"/>
</dbReference>
<dbReference type="PANTHER" id="PTHR30349">
    <property type="entry name" value="PHAGE INTEGRASE-RELATED"/>
    <property type="match status" value="1"/>
</dbReference>
<keyword evidence="3 5" id="KW-0238">DNA-binding</keyword>
<keyword evidence="9" id="KW-1185">Reference proteome</keyword>
<comment type="caution">
    <text evidence="8">The sequence shown here is derived from an EMBL/GenBank/DDBJ whole genome shotgun (WGS) entry which is preliminary data.</text>
</comment>
<dbReference type="Proteomes" id="UP000094296">
    <property type="component" value="Unassembled WGS sequence"/>
</dbReference>
<dbReference type="PANTHER" id="PTHR30349:SF64">
    <property type="entry name" value="PROPHAGE INTEGRASE INTD-RELATED"/>
    <property type="match status" value="1"/>
</dbReference>
<dbReference type="Gene3D" id="1.10.150.130">
    <property type="match status" value="1"/>
</dbReference>
<dbReference type="GO" id="GO:0003677">
    <property type="term" value="F:DNA binding"/>
    <property type="evidence" value="ECO:0007669"/>
    <property type="project" value="UniProtKB-UniRule"/>
</dbReference>
<dbReference type="InterPro" id="IPR002104">
    <property type="entry name" value="Integrase_catalytic"/>
</dbReference>
<organism evidence="8 9">
    <name type="scientific">Desulfuribacillus alkaliarsenatis</name>
    <dbReference type="NCBI Taxonomy" id="766136"/>
    <lineage>
        <taxon>Bacteria</taxon>
        <taxon>Bacillati</taxon>
        <taxon>Bacillota</taxon>
        <taxon>Desulfuribacillia</taxon>
        <taxon>Desulfuribacillales</taxon>
        <taxon>Desulfuribacillaceae</taxon>
        <taxon>Desulfuribacillus</taxon>
    </lineage>
</organism>
<dbReference type="Pfam" id="PF00589">
    <property type="entry name" value="Phage_integrase"/>
    <property type="match status" value="1"/>
</dbReference>
<dbReference type="InterPro" id="IPR010998">
    <property type="entry name" value="Integrase_recombinase_N"/>
</dbReference>
<protein>
    <recommendedName>
        <fullName evidence="10">Integrase</fullName>
    </recommendedName>
</protein>
<dbReference type="Gene3D" id="1.10.443.10">
    <property type="entry name" value="Intergrase catalytic core"/>
    <property type="match status" value="1"/>
</dbReference>
<dbReference type="InterPro" id="IPR013762">
    <property type="entry name" value="Integrase-like_cat_sf"/>
</dbReference>
<evidence type="ECO:0000259" key="7">
    <source>
        <dbReference type="PROSITE" id="PS51900"/>
    </source>
</evidence>
<dbReference type="GO" id="GO:0006310">
    <property type="term" value="P:DNA recombination"/>
    <property type="evidence" value="ECO:0007669"/>
    <property type="project" value="UniProtKB-KW"/>
</dbReference>
<dbReference type="Pfam" id="PF13495">
    <property type="entry name" value="Phage_int_SAM_4"/>
    <property type="match status" value="1"/>
</dbReference>
<feature type="domain" description="Tyr recombinase" evidence="6">
    <location>
        <begin position="181"/>
        <end position="354"/>
    </location>
</feature>
<dbReference type="SUPFAM" id="SSF56349">
    <property type="entry name" value="DNA breaking-rejoining enzymes"/>
    <property type="match status" value="1"/>
</dbReference>
<dbReference type="InterPro" id="IPR044068">
    <property type="entry name" value="CB"/>
</dbReference>